<comment type="similarity">
    <text evidence="1">Belongs to the glycosyltransferase 2 family.</text>
</comment>
<dbReference type="RefSeq" id="WP_203682970.1">
    <property type="nucleotide sequence ID" value="NZ_BOMW01000051.1"/>
</dbReference>
<evidence type="ECO:0000259" key="2">
    <source>
        <dbReference type="Pfam" id="PF00535"/>
    </source>
</evidence>
<proteinExistence type="inferred from homology"/>
<dbReference type="EMBL" id="BOMW01000051">
    <property type="protein sequence ID" value="GIF07577.1"/>
    <property type="molecule type" value="Genomic_DNA"/>
</dbReference>
<sequence>MPTVDRVLPAETAIELTAVEPPARPDPEPHIEPEPIVSVVVPALNEARNLPHVFARLPQVDEVILVDGGSTDDTVAVARQLRPDIRVVVQNRKGKGNALACGFAACTGDIIVMIDADGSTDPGEIPSFVAALRGGADFAKGSRFRAGGGSADITRLRRAGNKVLSVLVNVMFGTGYSDLCYGYNAFWACHLEVFGLDSTSPAPLGGDGRLWGDGFEIETLLTLRAARARLAIEEVPSFEHNRIHGVSNLNAFTDGIRVLRTIAREWPRGFRRASRQLAGRSAR</sequence>
<reference evidence="3" key="1">
    <citation type="submission" date="2021-01" db="EMBL/GenBank/DDBJ databases">
        <title>Whole genome shotgun sequence of Actinoplanes siamensis NBRC 109076.</title>
        <authorList>
            <person name="Komaki H."/>
            <person name="Tamura T."/>
        </authorList>
    </citation>
    <scope>NUCLEOTIDE SEQUENCE</scope>
    <source>
        <strain evidence="3">NBRC 109076</strain>
    </source>
</reference>
<protein>
    <recommendedName>
        <fullName evidence="2">Glycosyltransferase 2-like domain-containing protein</fullName>
    </recommendedName>
</protein>
<evidence type="ECO:0000313" key="3">
    <source>
        <dbReference type="EMBL" id="GIF07577.1"/>
    </source>
</evidence>
<accession>A0A919NB18</accession>
<dbReference type="SUPFAM" id="SSF53448">
    <property type="entry name" value="Nucleotide-diphospho-sugar transferases"/>
    <property type="match status" value="1"/>
</dbReference>
<dbReference type="PANTHER" id="PTHR48090:SF7">
    <property type="entry name" value="RFBJ PROTEIN"/>
    <property type="match status" value="1"/>
</dbReference>
<dbReference type="CDD" id="cd04179">
    <property type="entry name" value="DPM_DPG-synthase_like"/>
    <property type="match status" value="1"/>
</dbReference>
<dbReference type="PANTHER" id="PTHR48090">
    <property type="entry name" value="UNDECAPRENYL-PHOSPHATE 4-DEOXY-4-FORMAMIDO-L-ARABINOSE TRANSFERASE-RELATED"/>
    <property type="match status" value="1"/>
</dbReference>
<keyword evidence="4" id="KW-1185">Reference proteome</keyword>
<dbReference type="InterPro" id="IPR001173">
    <property type="entry name" value="Glyco_trans_2-like"/>
</dbReference>
<dbReference type="InterPro" id="IPR029044">
    <property type="entry name" value="Nucleotide-diphossugar_trans"/>
</dbReference>
<feature type="domain" description="Glycosyltransferase 2-like" evidence="2">
    <location>
        <begin position="38"/>
        <end position="159"/>
    </location>
</feature>
<dbReference type="Pfam" id="PF00535">
    <property type="entry name" value="Glycos_transf_2"/>
    <property type="match status" value="1"/>
</dbReference>
<name>A0A919NB18_9ACTN</name>
<gene>
    <name evidence="3" type="ORF">Asi03nite_51150</name>
</gene>
<dbReference type="InterPro" id="IPR050256">
    <property type="entry name" value="Glycosyltransferase_2"/>
</dbReference>
<dbReference type="Proteomes" id="UP000629619">
    <property type="component" value="Unassembled WGS sequence"/>
</dbReference>
<comment type="caution">
    <text evidence="3">The sequence shown here is derived from an EMBL/GenBank/DDBJ whole genome shotgun (WGS) entry which is preliminary data.</text>
</comment>
<dbReference type="Gene3D" id="3.90.550.10">
    <property type="entry name" value="Spore Coat Polysaccharide Biosynthesis Protein SpsA, Chain A"/>
    <property type="match status" value="1"/>
</dbReference>
<evidence type="ECO:0000313" key="4">
    <source>
        <dbReference type="Proteomes" id="UP000629619"/>
    </source>
</evidence>
<organism evidence="3 4">
    <name type="scientific">Actinoplanes siamensis</name>
    <dbReference type="NCBI Taxonomy" id="1223317"/>
    <lineage>
        <taxon>Bacteria</taxon>
        <taxon>Bacillati</taxon>
        <taxon>Actinomycetota</taxon>
        <taxon>Actinomycetes</taxon>
        <taxon>Micromonosporales</taxon>
        <taxon>Micromonosporaceae</taxon>
        <taxon>Actinoplanes</taxon>
    </lineage>
</organism>
<evidence type="ECO:0000256" key="1">
    <source>
        <dbReference type="ARBA" id="ARBA00006739"/>
    </source>
</evidence>
<dbReference type="AlphaFoldDB" id="A0A919NB18"/>